<keyword evidence="3" id="KW-1185">Reference proteome</keyword>
<sequence length="272" mass="31178">MIFRGNYPHRHFNLAFKACMPAMNIVFGFIAPLGTLTAFFLEQDAGYYLLSSLFPEQNRILQIFTSILRLFLLIPTLIEISRGIANIFSWAFIQMESVLRIQQIFIHRVHSNFPFFWEQQARSKILYGMIFPVVYHSTYYVVVATFWTTVAICWMAVRGANRMPTFLGLLLKAGAVFLIVVHISILPNVTVLTSSCEEAILLQRRRAGMMIVNADANARGNRRNVRIAMKQAKALVPLRFKCGPFFVIGKEFIVMHLSLLFSRTVDSILIFK</sequence>
<gene>
    <name evidence="2" type="ORF">ODALV1_LOCUS23003</name>
</gene>
<feature type="transmembrane region" description="Helical" evidence="1">
    <location>
        <begin position="21"/>
        <end position="40"/>
    </location>
</feature>
<evidence type="ECO:0000256" key="1">
    <source>
        <dbReference type="SAM" id="Phobius"/>
    </source>
</evidence>
<comment type="caution">
    <text evidence="2">The sequence shown here is derived from an EMBL/GenBank/DDBJ whole genome shotgun (WGS) entry which is preliminary data.</text>
</comment>
<reference evidence="2 3" key="1">
    <citation type="submission" date="2024-08" db="EMBL/GenBank/DDBJ databases">
        <authorList>
            <person name="Cucini C."/>
            <person name="Frati F."/>
        </authorList>
    </citation>
    <scope>NUCLEOTIDE SEQUENCE [LARGE SCALE GENOMIC DNA]</scope>
</reference>
<protein>
    <submittedName>
        <fullName evidence="2">Uncharacterized protein</fullName>
    </submittedName>
</protein>
<name>A0ABP1RJP9_9HEXA</name>
<evidence type="ECO:0000313" key="2">
    <source>
        <dbReference type="EMBL" id="CAL8129242.1"/>
    </source>
</evidence>
<evidence type="ECO:0000313" key="3">
    <source>
        <dbReference type="Proteomes" id="UP001642540"/>
    </source>
</evidence>
<keyword evidence="1" id="KW-0812">Transmembrane</keyword>
<keyword evidence="1" id="KW-0472">Membrane</keyword>
<organism evidence="2 3">
    <name type="scientific">Orchesella dallaii</name>
    <dbReference type="NCBI Taxonomy" id="48710"/>
    <lineage>
        <taxon>Eukaryota</taxon>
        <taxon>Metazoa</taxon>
        <taxon>Ecdysozoa</taxon>
        <taxon>Arthropoda</taxon>
        <taxon>Hexapoda</taxon>
        <taxon>Collembola</taxon>
        <taxon>Entomobryomorpha</taxon>
        <taxon>Entomobryoidea</taxon>
        <taxon>Orchesellidae</taxon>
        <taxon>Orchesellinae</taxon>
        <taxon>Orchesella</taxon>
    </lineage>
</organism>
<dbReference type="Proteomes" id="UP001642540">
    <property type="component" value="Unassembled WGS sequence"/>
</dbReference>
<accession>A0ABP1RJP9</accession>
<feature type="transmembrane region" description="Helical" evidence="1">
    <location>
        <begin position="60"/>
        <end position="80"/>
    </location>
</feature>
<dbReference type="EMBL" id="CAXLJM020000076">
    <property type="protein sequence ID" value="CAL8129242.1"/>
    <property type="molecule type" value="Genomic_DNA"/>
</dbReference>
<keyword evidence="1" id="KW-1133">Transmembrane helix</keyword>
<proteinExistence type="predicted"/>
<feature type="transmembrane region" description="Helical" evidence="1">
    <location>
        <begin position="125"/>
        <end position="154"/>
    </location>
</feature>
<feature type="transmembrane region" description="Helical" evidence="1">
    <location>
        <begin position="166"/>
        <end position="186"/>
    </location>
</feature>